<keyword evidence="7" id="KW-0376">Hydrogen peroxide</keyword>
<dbReference type="Gene3D" id="2.40.180.10">
    <property type="entry name" value="Catalase core domain"/>
    <property type="match status" value="1"/>
</dbReference>
<dbReference type="InterPro" id="IPR024711">
    <property type="entry name" value="Catalase_clade1/3"/>
</dbReference>
<dbReference type="PROSITE" id="PS51402">
    <property type="entry name" value="CATALASE_3"/>
    <property type="match status" value="1"/>
</dbReference>
<evidence type="ECO:0000256" key="8">
    <source>
        <dbReference type="PIRSR" id="PIRSR038928-1"/>
    </source>
</evidence>
<dbReference type="PRINTS" id="PR00067">
    <property type="entry name" value="CATALASE"/>
</dbReference>
<gene>
    <name evidence="12" type="ORF">ENN51_02680</name>
</gene>
<dbReference type="PROSITE" id="PS00438">
    <property type="entry name" value="CATALASE_2"/>
    <property type="match status" value="1"/>
</dbReference>
<feature type="region of interest" description="Disordered" evidence="10">
    <location>
        <begin position="388"/>
        <end position="418"/>
    </location>
</feature>
<comment type="cofactor">
    <cofactor evidence="9">
        <name>heme</name>
        <dbReference type="ChEBI" id="CHEBI:30413"/>
    </cofactor>
</comment>
<dbReference type="CDD" id="cd08156">
    <property type="entry name" value="catalase_clade_3"/>
    <property type="match status" value="1"/>
</dbReference>
<evidence type="ECO:0000256" key="6">
    <source>
        <dbReference type="ARBA" id="ARBA00023004"/>
    </source>
</evidence>
<sequence>MAKKERLTTNFGKPVDNDLHSRTVGSPGYTVMPDVHLTEKLAHFNRERIPERVVHAKGAGAHGYFELTHDARKYTCAKFLSEVGKKTDLFARFSTVGGEKGSADAERDPRGFAVKFYTEEGNFDMTGNNTPVFFIRDAIKFPDFIHTQKRNPATNAKDPDAFWDFLSLTPESIHQVTILFSDRGTPKSYRHINGYAGHAFKWYTEKGDFWWVKLHFKTEQGIENFTREQAAAMTAQDPDHATRDLHDSIKRGEFPAWTVQMQVMPPADAATYRFDPFDVTRVLPHGDYPPIPLGRMVLTRNPENYFAEVEQAAFCPGNLVPGFALSPDKMLQARAVFYHDAHRYRLGPNYHLIPINAARGGTTANYQRDGTMRTDANGGAGPNYWPNSFGGPDPDPKAAEPEFKHSGTVGRRPYPKTDNDFVQAGDLYRKVMDETARTNLVGNIVAHLGNARPRIQLRQAALFFKADREYGTRVAAGRCRGGRRCCRRGWSGRSRPSPCGTGPRPGRSHCRS</sequence>
<feature type="domain" description="Catalase core" evidence="11">
    <location>
        <begin position="8"/>
        <end position="393"/>
    </location>
</feature>
<feature type="binding site" description="axial binding residue" evidence="9">
    <location>
        <position position="338"/>
    </location>
    <ligand>
        <name>heme</name>
        <dbReference type="ChEBI" id="CHEBI:30413"/>
    </ligand>
    <ligandPart>
        <name>Fe</name>
        <dbReference type="ChEBI" id="CHEBI:18248"/>
    </ligandPart>
</feature>
<protein>
    <submittedName>
        <fullName evidence="12">Catalase</fullName>
    </submittedName>
</protein>
<dbReference type="EMBL" id="DSBX01000104">
    <property type="protein sequence ID" value="HDQ99178.1"/>
    <property type="molecule type" value="Genomic_DNA"/>
</dbReference>
<organism evidence="12">
    <name type="scientific">candidate division WOR-3 bacterium</name>
    <dbReference type="NCBI Taxonomy" id="2052148"/>
    <lineage>
        <taxon>Bacteria</taxon>
        <taxon>Bacteria division WOR-3</taxon>
    </lineage>
</organism>
<keyword evidence="2" id="KW-0575">Peroxidase</keyword>
<reference evidence="12" key="1">
    <citation type="journal article" date="2020" name="mSystems">
        <title>Genome- and Community-Level Interaction Insights into Carbon Utilization and Element Cycling Functions of Hydrothermarchaeota in Hydrothermal Sediment.</title>
        <authorList>
            <person name="Zhou Z."/>
            <person name="Liu Y."/>
            <person name="Xu W."/>
            <person name="Pan J."/>
            <person name="Luo Z.H."/>
            <person name="Li M."/>
        </authorList>
    </citation>
    <scope>NUCLEOTIDE SEQUENCE [LARGE SCALE GENOMIC DNA]</scope>
    <source>
        <strain evidence="12">SpSt-1182</strain>
    </source>
</reference>
<feature type="region of interest" description="Disordered" evidence="10">
    <location>
        <begin position="490"/>
        <end position="512"/>
    </location>
</feature>
<feature type="active site" evidence="8">
    <location>
        <position position="128"/>
    </location>
</feature>
<keyword evidence="3 9" id="KW-0349">Heme</keyword>
<evidence type="ECO:0000256" key="5">
    <source>
        <dbReference type="ARBA" id="ARBA00023002"/>
    </source>
</evidence>
<dbReference type="Proteomes" id="UP000885672">
    <property type="component" value="Unassembled WGS sequence"/>
</dbReference>
<evidence type="ECO:0000259" key="11">
    <source>
        <dbReference type="SMART" id="SM01060"/>
    </source>
</evidence>
<proteinExistence type="inferred from homology"/>
<evidence type="ECO:0000313" key="12">
    <source>
        <dbReference type="EMBL" id="HDQ99178.1"/>
    </source>
</evidence>
<comment type="caution">
    <text evidence="12">The sequence shown here is derived from an EMBL/GenBank/DDBJ whole genome shotgun (WGS) entry which is preliminary data.</text>
</comment>
<keyword evidence="4 9" id="KW-0479">Metal-binding</keyword>
<dbReference type="GO" id="GO:0005737">
    <property type="term" value="C:cytoplasm"/>
    <property type="evidence" value="ECO:0007669"/>
    <property type="project" value="TreeGrafter"/>
</dbReference>
<dbReference type="AlphaFoldDB" id="A0A7V0T5B1"/>
<dbReference type="InterPro" id="IPR010582">
    <property type="entry name" value="Catalase_immune_responsive"/>
</dbReference>
<evidence type="ECO:0000256" key="3">
    <source>
        <dbReference type="ARBA" id="ARBA00022617"/>
    </source>
</evidence>
<dbReference type="Pfam" id="PF06628">
    <property type="entry name" value="Catalase-rel"/>
    <property type="match status" value="1"/>
</dbReference>
<dbReference type="SUPFAM" id="SSF56634">
    <property type="entry name" value="Heme-dependent catalase-like"/>
    <property type="match status" value="1"/>
</dbReference>
<dbReference type="GO" id="GO:0020037">
    <property type="term" value="F:heme binding"/>
    <property type="evidence" value="ECO:0007669"/>
    <property type="project" value="InterPro"/>
</dbReference>
<feature type="compositionally biased region" description="Basic and acidic residues" evidence="10">
    <location>
        <begin position="394"/>
        <end position="405"/>
    </location>
</feature>
<feature type="non-terminal residue" evidence="12">
    <location>
        <position position="512"/>
    </location>
</feature>
<feature type="compositionally biased region" description="Low complexity" evidence="10">
    <location>
        <begin position="490"/>
        <end position="500"/>
    </location>
</feature>
<keyword evidence="5" id="KW-0560">Oxidoreductase</keyword>
<evidence type="ECO:0000256" key="9">
    <source>
        <dbReference type="PIRSR" id="PIRSR038928-2"/>
    </source>
</evidence>
<evidence type="ECO:0000256" key="1">
    <source>
        <dbReference type="ARBA" id="ARBA00005329"/>
    </source>
</evidence>
<dbReference type="Pfam" id="PF00199">
    <property type="entry name" value="Catalase"/>
    <property type="match status" value="1"/>
</dbReference>
<dbReference type="GO" id="GO:0046872">
    <property type="term" value="F:metal ion binding"/>
    <property type="evidence" value="ECO:0007669"/>
    <property type="project" value="UniProtKB-KW"/>
</dbReference>
<dbReference type="GO" id="GO:0004096">
    <property type="term" value="F:catalase activity"/>
    <property type="evidence" value="ECO:0007669"/>
    <property type="project" value="InterPro"/>
</dbReference>
<evidence type="ECO:0000256" key="4">
    <source>
        <dbReference type="ARBA" id="ARBA00022723"/>
    </source>
</evidence>
<evidence type="ECO:0000256" key="7">
    <source>
        <dbReference type="ARBA" id="ARBA00023324"/>
    </source>
</evidence>
<dbReference type="SMART" id="SM01060">
    <property type="entry name" value="Catalase"/>
    <property type="match status" value="1"/>
</dbReference>
<keyword evidence="6 9" id="KW-0408">Iron</keyword>
<dbReference type="PIRSF" id="PIRSF038928">
    <property type="entry name" value="Catalase_clade1-3"/>
    <property type="match status" value="1"/>
</dbReference>
<dbReference type="InterPro" id="IPR020835">
    <property type="entry name" value="Catalase_sf"/>
</dbReference>
<dbReference type="PANTHER" id="PTHR11465">
    <property type="entry name" value="CATALASE"/>
    <property type="match status" value="1"/>
</dbReference>
<name>A0A7V0T5B1_UNCW3</name>
<dbReference type="InterPro" id="IPR018028">
    <property type="entry name" value="Catalase"/>
</dbReference>
<feature type="region of interest" description="Disordered" evidence="10">
    <location>
        <begin position="1"/>
        <end position="24"/>
    </location>
</feature>
<accession>A0A7V0T5B1</accession>
<evidence type="ECO:0000256" key="2">
    <source>
        <dbReference type="ARBA" id="ARBA00022559"/>
    </source>
</evidence>
<dbReference type="GO" id="GO:0042542">
    <property type="term" value="P:response to hydrogen peroxide"/>
    <property type="evidence" value="ECO:0007669"/>
    <property type="project" value="TreeGrafter"/>
</dbReference>
<dbReference type="PANTHER" id="PTHR11465:SF9">
    <property type="entry name" value="CATALASE"/>
    <property type="match status" value="1"/>
</dbReference>
<comment type="similarity">
    <text evidence="1">Belongs to the catalase family.</text>
</comment>
<dbReference type="FunFam" id="2.40.180.10:FF:000001">
    <property type="entry name" value="Catalase"/>
    <property type="match status" value="1"/>
</dbReference>
<dbReference type="InterPro" id="IPR011614">
    <property type="entry name" value="Catalase_core"/>
</dbReference>
<feature type="active site" evidence="8">
    <location>
        <position position="55"/>
    </location>
</feature>
<dbReference type="GO" id="GO:0042744">
    <property type="term" value="P:hydrogen peroxide catabolic process"/>
    <property type="evidence" value="ECO:0007669"/>
    <property type="project" value="UniProtKB-KW"/>
</dbReference>
<evidence type="ECO:0000256" key="10">
    <source>
        <dbReference type="SAM" id="MobiDB-lite"/>
    </source>
</evidence>
<dbReference type="InterPro" id="IPR024708">
    <property type="entry name" value="Catalase_AS"/>
</dbReference>
<dbReference type="InterPro" id="IPR040333">
    <property type="entry name" value="Catalase_3"/>
</dbReference>